<evidence type="ECO:0000256" key="9">
    <source>
        <dbReference type="SAM" id="MobiDB-lite"/>
    </source>
</evidence>
<dbReference type="SUPFAM" id="SSF69618">
    <property type="entry name" value="HemD-like"/>
    <property type="match status" value="1"/>
</dbReference>
<protein>
    <recommendedName>
        <fullName evidence="3">uroporphyrinogen-III synthase</fullName>
        <ecNumber evidence="3">4.2.1.75</ecNumber>
    </recommendedName>
    <alternativeName>
        <fullName evidence="7">Hydroxymethylbilane hydrolyase [cyclizing]</fullName>
    </alternativeName>
    <alternativeName>
        <fullName evidence="6">Uroporphyrinogen-III cosynthase</fullName>
    </alternativeName>
</protein>
<dbReference type="InterPro" id="IPR036108">
    <property type="entry name" value="4pyrrol_syn_uPrphyn_synt_sf"/>
</dbReference>
<reference evidence="11" key="1">
    <citation type="submission" date="2020-05" db="EMBL/GenBank/DDBJ databases">
        <authorList>
            <person name="Chiriac C."/>
            <person name="Salcher M."/>
            <person name="Ghai R."/>
            <person name="Kavagutti S V."/>
        </authorList>
    </citation>
    <scope>NUCLEOTIDE SEQUENCE</scope>
</reference>
<evidence type="ECO:0000256" key="6">
    <source>
        <dbReference type="ARBA" id="ARBA00031702"/>
    </source>
</evidence>
<feature type="region of interest" description="Disordered" evidence="9">
    <location>
        <begin position="276"/>
        <end position="311"/>
    </location>
</feature>
<dbReference type="GO" id="GO:0004852">
    <property type="term" value="F:uroporphyrinogen-III synthase activity"/>
    <property type="evidence" value="ECO:0007669"/>
    <property type="project" value="UniProtKB-EC"/>
</dbReference>
<comment type="similarity">
    <text evidence="2">Belongs to the uroporphyrinogen-III synthase family.</text>
</comment>
<comment type="pathway">
    <text evidence="1">Porphyrin-containing compound metabolism; protoporphyrin-IX biosynthesis; coproporphyrinogen-III from 5-aminolevulinate: step 3/4.</text>
</comment>
<evidence type="ECO:0000256" key="3">
    <source>
        <dbReference type="ARBA" id="ARBA00013109"/>
    </source>
</evidence>
<keyword evidence="5" id="KW-0627">Porphyrin biosynthesis</keyword>
<dbReference type="Pfam" id="PF02602">
    <property type="entry name" value="HEM4"/>
    <property type="match status" value="1"/>
</dbReference>
<evidence type="ECO:0000256" key="2">
    <source>
        <dbReference type="ARBA" id="ARBA00008133"/>
    </source>
</evidence>
<evidence type="ECO:0000256" key="4">
    <source>
        <dbReference type="ARBA" id="ARBA00023239"/>
    </source>
</evidence>
<dbReference type="InterPro" id="IPR039793">
    <property type="entry name" value="UROS/Hem4"/>
</dbReference>
<sequence length="311" mass="32771">MDTDGLPQQPLPQVPADPAVGPLAGLRVVVTRPRHQRSALIDRLTALGAEAVSVPTIDIVEPRDEGQALAVAVGELQRYAWVAFTSANAVSRFCGFLRDPRDLAGVRIAAIGTATVAELARHELVADLVPERFIAESLLEVFPLPDPHVGGDRGTPSGRVLIPSAEVTREVLPKGLRELGWSVDVVTAYRTVPAVISAAERAEVASADAVTFTSGSTVDQWVAAFGVDTVPPIVACIGPVTADVARRHGFRITVIAEVHTVDGLVDALIAHRTKANVSPDETTASGSRTGSGQPRPNSRIGARIGRRKGRA</sequence>
<feature type="domain" description="Tetrapyrrole biosynthesis uroporphyrinogen III synthase" evidence="10">
    <location>
        <begin position="39"/>
        <end position="265"/>
    </location>
</feature>
<dbReference type="CDD" id="cd06578">
    <property type="entry name" value="HemD"/>
    <property type="match status" value="1"/>
</dbReference>
<proteinExistence type="inferred from homology"/>
<dbReference type="EC" id="4.2.1.75" evidence="3"/>
<evidence type="ECO:0000256" key="7">
    <source>
        <dbReference type="ARBA" id="ARBA00032649"/>
    </source>
</evidence>
<comment type="catalytic activity">
    <reaction evidence="8">
        <text>hydroxymethylbilane = uroporphyrinogen III + H2O</text>
        <dbReference type="Rhea" id="RHEA:18965"/>
        <dbReference type="ChEBI" id="CHEBI:15377"/>
        <dbReference type="ChEBI" id="CHEBI:57308"/>
        <dbReference type="ChEBI" id="CHEBI:57845"/>
        <dbReference type="EC" id="4.2.1.75"/>
    </reaction>
</comment>
<organism evidence="11">
    <name type="scientific">freshwater metagenome</name>
    <dbReference type="NCBI Taxonomy" id="449393"/>
    <lineage>
        <taxon>unclassified sequences</taxon>
        <taxon>metagenomes</taxon>
        <taxon>ecological metagenomes</taxon>
    </lineage>
</organism>
<feature type="compositionally biased region" description="Polar residues" evidence="9">
    <location>
        <begin position="276"/>
        <end position="296"/>
    </location>
</feature>
<dbReference type="Gene3D" id="3.40.50.10090">
    <property type="match status" value="2"/>
</dbReference>
<evidence type="ECO:0000256" key="5">
    <source>
        <dbReference type="ARBA" id="ARBA00023244"/>
    </source>
</evidence>
<dbReference type="InterPro" id="IPR003754">
    <property type="entry name" value="4pyrrol_synth_uPrphyn_synth"/>
</dbReference>
<dbReference type="EMBL" id="CAEMXZ010000183">
    <property type="protein sequence ID" value="CAB4324628.1"/>
    <property type="molecule type" value="Genomic_DNA"/>
</dbReference>
<evidence type="ECO:0000256" key="8">
    <source>
        <dbReference type="ARBA" id="ARBA00048617"/>
    </source>
</evidence>
<dbReference type="AlphaFoldDB" id="A0A6J5YLN9"/>
<accession>A0A6J5YLN9</accession>
<dbReference type="PANTHER" id="PTHR38042:SF1">
    <property type="entry name" value="UROPORPHYRINOGEN-III SYNTHASE, CHLOROPLASTIC"/>
    <property type="match status" value="1"/>
</dbReference>
<dbReference type="GO" id="GO:0006780">
    <property type="term" value="P:uroporphyrinogen III biosynthetic process"/>
    <property type="evidence" value="ECO:0007669"/>
    <property type="project" value="InterPro"/>
</dbReference>
<gene>
    <name evidence="11" type="ORF">UFOPK1392_02404</name>
</gene>
<name>A0A6J5YLN9_9ZZZZ</name>
<keyword evidence="4" id="KW-0456">Lyase</keyword>
<dbReference type="PANTHER" id="PTHR38042">
    <property type="entry name" value="UROPORPHYRINOGEN-III SYNTHASE, CHLOROPLASTIC"/>
    <property type="match status" value="1"/>
</dbReference>
<evidence type="ECO:0000256" key="1">
    <source>
        <dbReference type="ARBA" id="ARBA00004772"/>
    </source>
</evidence>
<evidence type="ECO:0000259" key="10">
    <source>
        <dbReference type="Pfam" id="PF02602"/>
    </source>
</evidence>
<evidence type="ECO:0000313" key="11">
    <source>
        <dbReference type="EMBL" id="CAB4324628.1"/>
    </source>
</evidence>